<dbReference type="RefSeq" id="WP_161337325.1">
    <property type="nucleotide sequence ID" value="NZ_JBHSDG010000002.1"/>
</dbReference>
<reference evidence="1 2" key="1">
    <citation type="journal article" date="2014" name="Int. J. Syst. Evol. Microbiol.">
        <title>Sneathiella chungangensis sp. nov., isolated from a marine sand, and emended description of the genus Sneathiella.</title>
        <authorList>
            <person name="Siamphan C."/>
            <person name="Kim H."/>
            <person name="Lee J.S."/>
            <person name="Kim W."/>
        </authorList>
    </citation>
    <scope>NUCLEOTIDE SEQUENCE [LARGE SCALE GENOMIC DNA]</scope>
    <source>
        <strain evidence="1 2">KCTC 32476</strain>
    </source>
</reference>
<sequence length="150" mass="16912">MPVYVNDTEIDDNTVFSEMQYHSARSMEEARDAAARALVVKELLRQEAVRQGLSDPDEPGEALEASLMQLIEREVVAPAATTDACRAYYEQNLQRFRASDASSAILPFEMVEEKIRDYLHTRSIREGIRSYILHLAESARISGFDLTASL</sequence>
<name>A0A845MCT9_9PROT</name>
<dbReference type="AlphaFoldDB" id="A0A845MCT9"/>
<dbReference type="SUPFAM" id="SSF109998">
    <property type="entry name" value="Triger factor/SurA peptide-binding domain-like"/>
    <property type="match status" value="1"/>
</dbReference>
<evidence type="ECO:0000313" key="1">
    <source>
        <dbReference type="EMBL" id="MZR20904.1"/>
    </source>
</evidence>
<dbReference type="OrthoDB" id="196786at2"/>
<dbReference type="InterPro" id="IPR027304">
    <property type="entry name" value="Trigger_fact/SurA_dom_sf"/>
</dbReference>
<keyword evidence="2" id="KW-1185">Reference proteome</keyword>
<dbReference type="EMBL" id="WTVA01000001">
    <property type="protein sequence ID" value="MZR20904.1"/>
    <property type="molecule type" value="Genomic_DNA"/>
</dbReference>
<gene>
    <name evidence="1" type="ORF">GQF03_01000</name>
</gene>
<protein>
    <submittedName>
        <fullName evidence="1">Uncharacterized protein</fullName>
    </submittedName>
</protein>
<comment type="caution">
    <text evidence="1">The sequence shown here is derived from an EMBL/GenBank/DDBJ whole genome shotgun (WGS) entry which is preliminary data.</text>
</comment>
<organism evidence="1 2">
    <name type="scientific">Sneathiella chungangensis</name>
    <dbReference type="NCBI Taxonomy" id="1418234"/>
    <lineage>
        <taxon>Bacteria</taxon>
        <taxon>Pseudomonadati</taxon>
        <taxon>Pseudomonadota</taxon>
        <taxon>Alphaproteobacteria</taxon>
        <taxon>Sneathiellales</taxon>
        <taxon>Sneathiellaceae</taxon>
        <taxon>Sneathiella</taxon>
    </lineage>
</organism>
<evidence type="ECO:0000313" key="2">
    <source>
        <dbReference type="Proteomes" id="UP000445696"/>
    </source>
</evidence>
<dbReference type="Proteomes" id="UP000445696">
    <property type="component" value="Unassembled WGS sequence"/>
</dbReference>
<accession>A0A845MCT9</accession>
<proteinExistence type="predicted"/>